<protein>
    <recommendedName>
        <fullName evidence="1">Ubiquitin-like domain-containing protein</fullName>
    </recommendedName>
</protein>
<dbReference type="SUPFAM" id="SSF54236">
    <property type="entry name" value="Ubiquitin-like"/>
    <property type="match status" value="1"/>
</dbReference>
<sequence>MAEPAEPDDTMELRLLQPSGDCTPLVVQRKHTVSQVINSVKQAIPAAEGQIVELLYNTTRLQHADTLSQSGLNEGDAITVLLRKPEILISPINGVMPK</sequence>
<feature type="domain" description="Ubiquitin-like" evidence="1">
    <location>
        <begin position="11"/>
        <end position="85"/>
    </location>
</feature>
<dbReference type="Pfam" id="PF11976">
    <property type="entry name" value="Rad60-SLD"/>
    <property type="match status" value="1"/>
</dbReference>
<dbReference type="InterPro" id="IPR029071">
    <property type="entry name" value="Ubiquitin-like_domsf"/>
</dbReference>
<keyword evidence="3" id="KW-1185">Reference proteome</keyword>
<dbReference type="AlphaFoldDB" id="A0A812P6F1"/>
<organism evidence="2 3">
    <name type="scientific">Symbiodinium pilosum</name>
    <name type="common">Dinoflagellate</name>
    <dbReference type="NCBI Taxonomy" id="2952"/>
    <lineage>
        <taxon>Eukaryota</taxon>
        <taxon>Sar</taxon>
        <taxon>Alveolata</taxon>
        <taxon>Dinophyceae</taxon>
        <taxon>Suessiales</taxon>
        <taxon>Symbiodiniaceae</taxon>
        <taxon>Symbiodinium</taxon>
    </lineage>
</organism>
<evidence type="ECO:0000313" key="2">
    <source>
        <dbReference type="EMBL" id="CAE7342154.1"/>
    </source>
</evidence>
<dbReference type="Proteomes" id="UP000649617">
    <property type="component" value="Unassembled WGS sequence"/>
</dbReference>
<proteinExistence type="predicted"/>
<dbReference type="EMBL" id="CAJNIZ010013033">
    <property type="protein sequence ID" value="CAE7342154.1"/>
    <property type="molecule type" value="Genomic_DNA"/>
</dbReference>
<evidence type="ECO:0000259" key="1">
    <source>
        <dbReference type="PROSITE" id="PS50053"/>
    </source>
</evidence>
<name>A0A812P6F1_SYMPI</name>
<accession>A0A812P6F1</accession>
<gene>
    <name evidence="2" type="ORF">SPIL2461_LOCUS8081</name>
</gene>
<dbReference type="Gene3D" id="3.10.20.90">
    <property type="entry name" value="Phosphatidylinositol 3-kinase Catalytic Subunit, Chain A, domain 1"/>
    <property type="match status" value="1"/>
</dbReference>
<dbReference type="InterPro" id="IPR000626">
    <property type="entry name" value="Ubiquitin-like_dom"/>
</dbReference>
<dbReference type="CDD" id="cd17039">
    <property type="entry name" value="Ubl_ubiquitin_like"/>
    <property type="match status" value="1"/>
</dbReference>
<dbReference type="InterPro" id="IPR022617">
    <property type="entry name" value="Rad60/SUMO-like_dom"/>
</dbReference>
<dbReference type="OrthoDB" id="421165at2759"/>
<comment type="caution">
    <text evidence="2">The sequence shown here is derived from an EMBL/GenBank/DDBJ whole genome shotgun (WGS) entry which is preliminary data.</text>
</comment>
<evidence type="ECO:0000313" key="3">
    <source>
        <dbReference type="Proteomes" id="UP000649617"/>
    </source>
</evidence>
<dbReference type="PROSITE" id="PS50053">
    <property type="entry name" value="UBIQUITIN_2"/>
    <property type="match status" value="1"/>
</dbReference>
<reference evidence="2" key="1">
    <citation type="submission" date="2021-02" db="EMBL/GenBank/DDBJ databases">
        <authorList>
            <person name="Dougan E. K."/>
            <person name="Rhodes N."/>
            <person name="Thang M."/>
            <person name="Chan C."/>
        </authorList>
    </citation>
    <scope>NUCLEOTIDE SEQUENCE</scope>
</reference>